<dbReference type="AlphaFoldDB" id="A0A4C1WY55"/>
<dbReference type="EMBL" id="BGZK01000694">
    <property type="protein sequence ID" value="GBP56486.1"/>
    <property type="molecule type" value="Genomic_DNA"/>
</dbReference>
<comment type="caution">
    <text evidence="1">The sequence shown here is derived from an EMBL/GenBank/DDBJ whole genome shotgun (WGS) entry which is preliminary data.</text>
</comment>
<gene>
    <name evidence="1" type="ORF">EVAR_42678_1</name>
</gene>
<dbReference type="Proteomes" id="UP000299102">
    <property type="component" value="Unassembled WGS sequence"/>
</dbReference>
<protein>
    <submittedName>
        <fullName evidence="1">Uncharacterized protein</fullName>
    </submittedName>
</protein>
<organism evidence="1 2">
    <name type="scientific">Eumeta variegata</name>
    <name type="common">Bagworm moth</name>
    <name type="synonym">Eumeta japonica</name>
    <dbReference type="NCBI Taxonomy" id="151549"/>
    <lineage>
        <taxon>Eukaryota</taxon>
        <taxon>Metazoa</taxon>
        <taxon>Ecdysozoa</taxon>
        <taxon>Arthropoda</taxon>
        <taxon>Hexapoda</taxon>
        <taxon>Insecta</taxon>
        <taxon>Pterygota</taxon>
        <taxon>Neoptera</taxon>
        <taxon>Endopterygota</taxon>
        <taxon>Lepidoptera</taxon>
        <taxon>Glossata</taxon>
        <taxon>Ditrysia</taxon>
        <taxon>Tineoidea</taxon>
        <taxon>Psychidae</taxon>
        <taxon>Oiketicinae</taxon>
        <taxon>Eumeta</taxon>
    </lineage>
</organism>
<sequence length="108" mass="11465">MSCVLIKPRTERCAAAGAVGRCRAERSAHDGMHKLNRVASAAAAGYRRAAAARLSADPGLQWKIRIGRGGCTGPQRRVPAGAVTALNAGSILCIEMFTKDENYYSCTK</sequence>
<name>A0A4C1WY55_EUMVA</name>
<keyword evidence="2" id="KW-1185">Reference proteome</keyword>
<evidence type="ECO:0000313" key="2">
    <source>
        <dbReference type="Proteomes" id="UP000299102"/>
    </source>
</evidence>
<evidence type="ECO:0000313" key="1">
    <source>
        <dbReference type="EMBL" id="GBP56486.1"/>
    </source>
</evidence>
<proteinExistence type="predicted"/>
<accession>A0A4C1WY55</accession>
<reference evidence="1 2" key="1">
    <citation type="journal article" date="2019" name="Commun. Biol.">
        <title>The bagworm genome reveals a unique fibroin gene that provides high tensile strength.</title>
        <authorList>
            <person name="Kono N."/>
            <person name="Nakamura H."/>
            <person name="Ohtoshi R."/>
            <person name="Tomita M."/>
            <person name="Numata K."/>
            <person name="Arakawa K."/>
        </authorList>
    </citation>
    <scope>NUCLEOTIDE SEQUENCE [LARGE SCALE GENOMIC DNA]</scope>
</reference>